<evidence type="ECO:0000256" key="10">
    <source>
        <dbReference type="ARBA" id="ARBA00049553"/>
    </source>
</evidence>
<evidence type="ECO:0000256" key="8">
    <source>
        <dbReference type="ARBA" id="ARBA00022840"/>
    </source>
</evidence>
<comment type="subunit">
    <text evidence="3">Homodimer.</text>
</comment>
<dbReference type="EMBL" id="JAOPKZ010000009">
    <property type="protein sequence ID" value="MCU5746304.1"/>
    <property type="molecule type" value="Genomic_DNA"/>
</dbReference>
<protein>
    <recommendedName>
        <fullName evidence="4">6-carboxyhexanoate--CoA ligase</fullName>
        <ecNumber evidence="4">6.2.1.14</ecNumber>
    </recommendedName>
</protein>
<dbReference type="Proteomes" id="UP001209553">
    <property type="component" value="Unassembled WGS sequence"/>
</dbReference>
<dbReference type="Pfam" id="PF03744">
    <property type="entry name" value="BioW"/>
    <property type="match status" value="1"/>
</dbReference>
<dbReference type="InterPro" id="IPR005499">
    <property type="entry name" value="BioW"/>
</dbReference>
<evidence type="ECO:0000256" key="7">
    <source>
        <dbReference type="ARBA" id="ARBA00022756"/>
    </source>
</evidence>
<keyword evidence="7" id="KW-0093">Biotin biosynthesis</keyword>
<evidence type="ECO:0000256" key="6">
    <source>
        <dbReference type="ARBA" id="ARBA00022741"/>
    </source>
</evidence>
<comment type="caution">
    <text evidence="11">The sequence shown here is derived from an EMBL/GenBank/DDBJ whole genome shotgun (WGS) entry which is preliminary data.</text>
</comment>
<keyword evidence="6" id="KW-0547">Nucleotide-binding</keyword>
<evidence type="ECO:0000256" key="4">
    <source>
        <dbReference type="ARBA" id="ARBA00012984"/>
    </source>
</evidence>
<name>A0ABT2QQN9_9STAP</name>
<dbReference type="GO" id="GO:0042410">
    <property type="term" value="F:6-carboxyhexanoate-CoA ligase activity"/>
    <property type="evidence" value="ECO:0007669"/>
    <property type="project" value="UniProtKB-EC"/>
</dbReference>
<keyword evidence="9" id="KW-0460">Magnesium</keyword>
<evidence type="ECO:0000256" key="1">
    <source>
        <dbReference type="ARBA" id="ARBA00001946"/>
    </source>
</evidence>
<sequence>MYSVKMRSSQQGEHLSGAETICEAHQIDQTISKFFHKGFTHQNGDSDALNIKVQKITQPLRHLNALSILEEESADLSALSQSHGITDQALQRGLEYIHDKTRYTGALILSKETGERLDRTGVRGIRATHFCFKSLQERRLLNDRVQDALAIATIITSYPGVIGELCVSDDLHYTTGYFASKDTGYHRLYHVKEDHSRAGGRIIFVNDDIAINDFIEFLEIIPKQVNY</sequence>
<organism evidence="11 12">
    <name type="scientific">Staphylococcus marylandisciuri</name>
    <dbReference type="NCBI Taxonomy" id="2981529"/>
    <lineage>
        <taxon>Bacteria</taxon>
        <taxon>Bacillati</taxon>
        <taxon>Bacillota</taxon>
        <taxon>Bacilli</taxon>
        <taxon>Bacillales</taxon>
        <taxon>Staphylococcaceae</taxon>
        <taxon>Staphylococcus</taxon>
    </lineage>
</organism>
<keyword evidence="5 11" id="KW-0436">Ligase</keyword>
<evidence type="ECO:0000256" key="9">
    <source>
        <dbReference type="ARBA" id="ARBA00022842"/>
    </source>
</evidence>
<comment type="catalytic activity">
    <reaction evidence="10">
        <text>heptanedioate + ATP + CoA = 6-carboxyhexanoyl-CoA + AMP + diphosphate</text>
        <dbReference type="Rhea" id="RHEA:14781"/>
        <dbReference type="ChEBI" id="CHEBI:30616"/>
        <dbReference type="ChEBI" id="CHEBI:33019"/>
        <dbReference type="ChEBI" id="CHEBI:36165"/>
        <dbReference type="ChEBI" id="CHEBI:57287"/>
        <dbReference type="ChEBI" id="CHEBI:57360"/>
        <dbReference type="ChEBI" id="CHEBI:456215"/>
        <dbReference type="EC" id="6.2.1.14"/>
    </reaction>
</comment>
<comment type="cofactor">
    <cofactor evidence="1">
        <name>Mg(2+)</name>
        <dbReference type="ChEBI" id="CHEBI:18420"/>
    </cofactor>
</comment>
<dbReference type="EC" id="6.2.1.14" evidence="4"/>
<evidence type="ECO:0000256" key="3">
    <source>
        <dbReference type="ARBA" id="ARBA00011738"/>
    </source>
</evidence>
<keyword evidence="12" id="KW-1185">Reference proteome</keyword>
<keyword evidence="8" id="KW-0067">ATP-binding</keyword>
<evidence type="ECO:0000313" key="11">
    <source>
        <dbReference type="EMBL" id="MCU5746304.1"/>
    </source>
</evidence>
<evidence type="ECO:0000313" key="12">
    <source>
        <dbReference type="Proteomes" id="UP001209553"/>
    </source>
</evidence>
<evidence type="ECO:0000256" key="2">
    <source>
        <dbReference type="ARBA" id="ARBA00005075"/>
    </source>
</evidence>
<dbReference type="NCBIfam" id="NF002360">
    <property type="entry name" value="PRK01322.1"/>
    <property type="match status" value="1"/>
</dbReference>
<proteinExistence type="predicted"/>
<evidence type="ECO:0000256" key="5">
    <source>
        <dbReference type="ARBA" id="ARBA00022598"/>
    </source>
</evidence>
<gene>
    <name evidence="11" type="ORF">N9R04_06185</name>
</gene>
<accession>A0ABT2QQN9</accession>
<dbReference type="RefSeq" id="WP_262855852.1">
    <property type="nucleotide sequence ID" value="NZ_JAOPKZ010000009.1"/>
</dbReference>
<comment type="pathway">
    <text evidence="2">Metabolic intermediate metabolism; pimeloyl-CoA biosynthesis; pimeloyl-CoA from pimelate: step 1/1.</text>
</comment>
<reference evidence="11 12" key="1">
    <citation type="journal article" date="2023" name="Int. J. Syst. Evol. Microbiol.">
        <title>Streptococcus sciuri sp. nov., Staphylococcus marylandisciuri sp. nov. and Staphylococcus americanisciuri sp. nov., isolated from faeces of eastern grey squirrel (Sciurus carolinensis).</title>
        <authorList>
            <person name="Volokhov D.V."/>
            <person name="Zagorodnyaya T.A."/>
            <person name="Furtak V.A."/>
            <person name="Nattanmai G."/>
            <person name="Randall L."/>
            <person name="Jose S."/>
            <person name="Gao Y."/>
            <person name="Eisenberg T."/>
            <person name="Delmonte P."/>
            <person name="Blom J."/>
            <person name="Mitchell K.K."/>
        </authorList>
    </citation>
    <scope>NUCLEOTIDE SEQUENCE [LARGE SCALE GENOMIC DNA]</scope>
    <source>
        <strain evidence="11 12">SQ8-PEA</strain>
    </source>
</reference>